<evidence type="ECO:0000313" key="3">
    <source>
        <dbReference type="Proteomes" id="UP000054805"/>
    </source>
</evidence>
<gene>
    <name evidence="1" type="ORF">T4B_14326</name>
    <name evidence="2" type="ORF">T4C_6759</name>
</gene>
<dbReference type="EMBL" id="JYDV01000034">
    <property type="protein sequence ID" value="KRZ39589.1"/>
    <property type="molecule type" value="Genomic_DNA"/>
</dbReference>
<dbReference type="EMBL" id="JYDS01000011">
    <property type="protein sequence ID" value="KRZ33194.1"/>
    <property type="molecule type" value="Genomic_DNA"/>
</dbReference>
<dbReference type="Proteomes" id="UP000054826">
    <property type="component" value="Unassembled WGS sequence"/>
</dbReference>
<evidence type="ECO:0000313" key="2">
    <source>
        <dbReference type="EMBL" id="KRZ39589.1"/>
    </source>
</evidence>
<sequence length="83" mass="9354">MKKLHKVEIYFCTCNSSTLTQHLLTVFLIVKCKPMNMMIVVDVDVQGLSSEDVRTSALVGKDCLLAKRELFLAVRVSIATRPR</sequence>
<accession>A0A0V1JE00</accession>
<protein>
    <submittedName>
        <fullName evidence="1">Uncharacterized protein</fullName>
    </submittedName>
</protein>
<comment type="caution">
    <text evidence="1">The sequence shown here is derived from an EMBL/GenBank/DDBJ whole genome shotgun (WGS) entry which is preliminary data.</text>
</comment>
<reference evidence="3 4" key="1">
    <citation type="submission" date="2015-01" db="EMBL/GenBank/DDBJ databases">
        <title>Evolution of Trichinella species and genotypes.</title>
        <authorList>
            <person name="Korhonen P.K."/>
            <person name="Edoardo P."/>
            <person name="Giuseppe L.R."/>
            <person name="Gasser R.B."/>
        </authorList>
    </citation>
    <scope>NUCLEOTIDE SEQUENCE [LARGE SCALE GENOMIC DNA]</scope>
    <source>
        <strain evidence="2">ISS176</strain>
        <strain evidence="1">ISS588</strain>
    </source>
</reference>
<evidence type="ECO:0000313" key="1">
    <source>
        <dbReference type="EMBL" id="KRZ33194.1"/>
    </source>
</evidence>
<dbReference type="AlphaFoldDB" id="A0A0V1JE00"/>
<organism evidence="1 3">
    <name type="scientific">Trichinella pseudospiralis</name>
    <name type="common">Parasitic roundworm</name>
    <dbReference type="NCBI Taxonomy" id="6337"/>
    <lineage>
        <taxon>Eukaryota</taxon>
        <taxon>Metazoa</taxon>
        <taxon>Ecdysozoa</taxon>
        <taxon>Nematoda</taxon>
        <taxon>Enoplea</taxon>
        <taxon>Dorylaimia</taxon>
        <taxon>Trichinellida</taxon>
        <taxon>Trichinellidae</taxon>
        <taxon>Trichinella</taxon>
    </lineage>
</organism>
<name>A0A0V1JE00_TRIPS</name>
<keyword evidence="3" id="KW-1185">Reference proteome</keyword>
<dbReference type="Proteomes" id="UP000054805">
    <property type="component" value="Unassembled WGS sequence"/>
</dbReference>
<proteinExistence type="predicted"/>
<evidence type="ECO:0000313" key="4">
    <source>
        <dbReference type="Proteomes" id="UP000054826"/>
    </source>
</evidence>